<gene>
    <name evidence="1" type="ORF">DB32_000262</name>
</gene>
<reference evidence="1 2" key="1">
    <citation type="submission" date="2015-03" db="EMBL/GenBank/DDBJ databases">
        <title>Genome assembly of Sandaracinus amylolyticus DSM 53668.</title>
        <authorList>
            <person name="Sharma G."/>
            <person name="Subramanian S."/>
        </authorList>
    </citation>
    <scope>NUCLEOTIDE SEQUENCE [LARGE SCALE GENOMIC DNA]</scope>
    <source>
        <strain evidence="1 2">DSM 53668</strain>
    </source>
</reference>
<protein>
    <submittedName>
        <fullName evidence="1">Uncharacterized protein</fullName>
    </submittedName>
</protein>
<proteinExistence type="predicted"/>
<evidence type="ECO:0000313" key="2">
    <source>
        <dbReference type="Proteomes" id="UP000034883"/>
    </source>
</evidence>
<dbReference type="Proteomes" id="UP000034883">
    <property type="component" value="Chromosome"/>
</dbReference>
<keyword evidence="2" id="KW-1185">Reference proteome</keyword>
<sequence length="65" mass="7088">MDDVDGAITEALRATGMRETQREMVRTHLDAPPDPTTCCGSSCDPCVVTLARAVRVARRKLGRET</sequence>
<dbReference type="RefSeq" id="WP_053230587.1">
    <property type="nucleotide sequence ID" value="NZ_CP011125.1"/>
</dbReference>
<accession>A0A0F6YGQ2</accession>
<name>A0A0F6YGQ2_9BACT</name>
<dbReference type="KEGG" id="samy:DB32_000262"/>
<dbReference type="STRING" id="927083.DB32_000262"/>
<dbReference type="EMBL" id="CP011125">
    <property type="protein sequence ID" value="AKF03113.1"/>
    <property type="molecule type" value="Genomic_DNA"/>
</dbReference>
<evidence type="ECO:0000313" key="1">
    <source>
        <dbReference type="EMBL" id="AKF03113.1"/>
    </source>
</evidence>
<dbReference type="AlphaFoldDB" id="A0A0F6YGQ2"/>
<organism evidence="1 2">
    <name type="scientific">Sandaracinus amylolyticus</name>
    <dbReference type="NCBI Taxonomy" id="927083"/>
    <lineage>
        <taxon>Bacteria</taxon>
        <taxon>Pseudomonadati</taxon>
        <taxon>Myxococcota</taxon>
        <taxon>Polyangia</taxon>
        <taxon>Polyangiales</taxon>
        <taxon>Sandaracinaceae</taxon>
        <taxon>Sandaracinus</taxon>
    </lineage>
</organism>